<dbReference type="Gene3D" id="3.40.1780.10">
    <property type="entry name" value="QueA-like"/>
    <property type="match status" value="1"/>
</dbReference>
<accession>A0A428JXP5</accession>
<sequence>MNIEEFRYTLAPENLEGTPREIRLGRRDLSRLLVVDRTSGALTHSTVFDLPKWLAPGDVLVLNNSKRIPGVLKGFTAVGGQVELRFVDLDSDNTGLCRIFPMHDVRPGERIELRRGGSVEVLATELTKYKLARVRPENDSLRELLKSQGIPILGFFYEGIWTAEHLNPYFATEEGSVESPLAGLHFTPELVESLKQHGVHVCFVTLHSVGSWLPFLESKVEEHEMWAESFCVPKETVNVVLNARKHGNKVVACGSTSLRALESAVGDDGQLTATSGRSKLYITPGYKFHVVDAYFTNFHQYQNSLIVLDAAFAGMENAMHTYREASSLHYSFYEFGDAVLYL</sequence>
<keyword evidence="5" id="KW-0413">Isomerase</keyword>
<organism evidence="5 6">
    <name type="scientific">Hymenobacter perfusus</name>
    <dbReference type="NCBI Taxonomy" id="1236770"/>
    <lineage>
        <taxon>Bacteria</taxon>
        <taxon>Pseudomonadati</taxon>
        <taxon>Bacteroidota</taxon>
        <taxon>Cytophagia</taxon>
        <taxon>Cytophagales</taxon>
        <taxon>Hymenobacteraceae</taxon>
        <taxon>Hymenobacter</taxon>
    </lineage>
</organism>
<dbReference type="InterPro" id="IPR003699">
    <property type="entry name" value="QueA"/>
</dbReference>
<keyword evidence="4" id="KW-0671">Queuosine biosynthesis</keyword>
<keyword evidence="3" id="KW-0949">S-adenosyl-L-methionine</keyword>
<dbReference type="RefSeq" id="WP_125440438.1">
    <property type="nucleotide sequence ID" value="NZ_RWIU01000010.1"/>
</dbReference>
<protein>
    <submittedName>
        <fullName evidence="5">S-adenosylmethionine:tRNA ribosyltransferase-isomerase</fullName>
    </submittedName>
</protein>
<keyword evidence="2 5" id="KW-0808">Transferase</keyword>
<dbReference type="PANTHER" id="PTHR30307:SF0">
    <property type="entry name" value="S-ADENOSYLMETHIONINE:TRNA RIBOSYLTRANSFERASE-ISOMERASE"/>
    <property type="match status" value="1"/>
</dbReference>
<gene>
    <name evidence="5" type="ORF">EI293_20570</name>
</gene>
<name>A0A428JXP5_9BACT</name>
<proteinExistence type="predicted"/>
<keyword evidence="6" id="KW-1185">Reference proteome</keyword>
<evidence type="ECO:0000256" key="1">
    <source>
        <dbReference type="ARBA" id="ARBA00022490"/>
    </source>
</evidence>
<dbReference type="InterPro" id="IPR042118">
    <property type="entry name" value="QueA_dom1"/>
</dbReference>
<evidence type="ECO:0000256" key="3">
    <source>
        <dbReference type="ARBA" id="ARBA00022691"/>
    </source>
</evidence>
<dbReference type="SUPFAM" id="SSF111337">
    <property type="entry name" value="QueA-like"/>
    <property type="match status" value="1"/>
</dbReference>
<reference evidence="5 6" key="1">
    <citation type="submission" date="2018-12" db="EMBL/GenBank/DDBJ databases">
        <authorList>
            <person name="Feng G."/>
            <person name="Zhu H."/>
        </authorList>
    </citation>
    <scope>NUCLEOTIDE SEQUENCE [LARGE SCALE GENOMIC DNA]</scope>
    <source>
        <strain evidence="5 6">LMG 26000</strain>
    </source>
</reference>
<dbReference type="OrthoDB" id="9805933at2"/>
<evidence type="ECO:0000256" key="2">
    <source>
        <dbReference type="ARBA" id="ARBA00022679"/>
    </source>
</evidence>
<dbReference type="InterPro" id="IPR036100">
    <property type="entry name" value="QueA_sf"/>
</dbReference>
<dbReference type="PANTHER" id="PTHR30307">
    <property type="entry name" value="S-ADENOSYLMETHIONINE:TRNA RIBOSYLTRANSFERASE-ISOMERASE"/>
    <property type="match status" value="1"/>
</dbReference>
<dbReference type="Proteomes" id="UP000270291">
    <property type="component" value="Unassembled WGS sequence"/>
</dbReference>
<dbReference type="InterPro" id="IPR042119">
    <property type="entry name" value="QueA_dom2"/>
</dbReference>
<dbReference type="Gene3D" id="2.40.10.240">
    <property type="entry name" value="QueA-like"/>
    <property type="match status" value="1"/>
</dbReference>
<dbReference type="GO" id="GO:0008616">
    <property type="term" value="P:tRNA queuosine(34) biosynthetic process"/>
    <property type="evidence" value="ECO:0007669"/>
    <property type="project" value="UniProtKB-KW"/>
</dbReference>
<dbReference type="EMBL" id="RWIU01000010">
    <property type="protein sequence ID" value="RSK38917.1"/>
    <property type="molecule type" value="Genomic_DNA"/>
</dbReference>
<dbReference type="GO" id="GO:0051075">
    <property type="term" value="F:S-adenosylmethionine:tRNA ribosyltransferase-isomerase activity"/>
    <property type="evidence" value="ECO:0007669"/>
    <property type="project" value="TreeGrafter"/>
</dbReference>
<keyword evidence="1" id="KW-0963">Cytoplasm</keyword>
<evidence type="ECO:0000256" key="4">
    <source>
        <dbReference type="ARBA" id="ARBA00022785"/>
    </source>
</evidence>
<dbReference type="AlphaFoldDB" id="A0A428JXP5"/>
<comment type="caution">
    <text evidence="5">The sequence shown here is derived from an EMBL/GenBank/DDBJ whole genome shotgun (WGS) entry which is preliminary data.</text>
</comment>
<evidence type="ECO:0000313" key="6">
    <source>
        <dbReference type="Proteomes" id="UP000270291"/>
    </source>
</evidence>
<dbReference type="Pfam" id="PF02547">
    <property type="entry name" value="Queuosine_synth"/>
    <property type="match status" value="1"/>
</dbReference>
<evidence type="ECO:0000313" key="5">
    <source>
        <dbReference type="EMBL" id="RSK38917.1"/>
    </source>
</evidence>